<dbReference type="AlphaFoldDB" id="A0A1X6P6A4"/>
<gene>
    <name evidence="2" type="ORF">BU14_0191s0002</name>
</gene>
<feature type="region of interest" description="Disordered" evidence="1">
    <location>
        <begin position="1"/>
        <end position="66"/>
    </location>
</feature>
<keyword evidence="3" id="KW-1185">Reference proteome</keyword>
<protein>
    <submittedName>
        <fullName evidence="2">Uncharacterized protein</fullName>
    </submittedName>
</protein>
<evidence type="ECO:0000256" key="1">
    <source>
        <dbReference type="SAM" id="MobiDB-lite"/>
    </source>
</evidence>
<evidence type="ECO:0000313" key="3">
    <source>
        <dbReference type="Proteomes" id="UP000218209"/>
    </source>
</evidence>
<name>A0A1X6P6A4_PORUM</name>
<sequence length="618" mass="66521">MGTASRAGDGRRRPRRRRQGARDPAAGASDPDAHTERMDPAGAGDEDIGDGAVLSEPEQDVVDDRPEVSGLIDIISSRITQALGLAISTEPQAIGCQGTLFRVACVADGAAVVLSEGERGYAVWCGRIRGAVLFLCSCGGRGGAESVEMRTSIGSSSTCCHARALKASVVTLTAVAGLETAAEFLDRFPKLDNGAGATVTDYTAHFATKTAKKRGVFAVQSGGAWAVVVIRPRMGKSRSKKRQHMRAACAQLSCTKDHWWCPHAAAVTEWCTELRSTTAAANEMGGNFGDPFKDVHLPEASVERASVPAVSPDAAEDAAFGDELRCRSFRNFLPCTGEVTDCLLWDQLAAAGRATGEPTVVPKVLCEAVCFKCGAAYDGLGVHNSGGTIHKLRGRVAVTVRRWTCACGQLVSYDGASDDRPYWAVIADGEVLSILRSQSQPINRMTEDVRVVPIDMNFASVLPVASLGAAIRKALTSERMEPVRLSETDFSSLRDLSSGLPAVEMRERWRTVRRFLSTCLGQPVLGAFAGLDRVRIRALAVKMVRAQKVEDWRRFAAAVESVGIAWPFLRLVGMGADTEPLMTRAIAELFIYACDVDALWESEWRRRAPHASTEFESQ</sequence>
<organism evidence="2 3">
    <name type="scientific">Porphyra umbilicalis</name>
    <name type="common">Purple laver</name>
    <name type="synonym">Red alga</name>
    <dbReference type="NCBI Taxonomy" id="2786"/>
    <lineage>
        <taxon>Eukaryota</taxon>
        <taxon>Rhodophyta</taxon>
        <taxon>Bangiophyceae</taxon>
        <taxon>Bangiales</taxon>
        <taxon>Bangiaceae</taxon>
        <taxon>Porphyra</taxon>
    </lineage>
</organism>
<reference evidence="2 3" key="1">
    <citation type="submission" date="2017-03" db="EMBL/GenBank/DDBJ databases">
        <title>WGS assembly of Porphyra umbilicalis.</title>
        <authorList>
            <person name="Brawley S.H."/>
            <person name="Blouin N.A."/>
            <person name="Ficko-Blean E."/>
            <person name="Wheeler G.L."/>
            <person name="Lohr M."/>
            <person name="Goodson H.V."/>
            <person name="Jenkins J.W."/>
            <person name="Blaby-Haas C.E."/>
            <person name="Helliwell K.E."/>
            <person name="Chan C."/>
            <person name="Marriage T."/>
            <person name="Bhattacharya D."/>
            <person name="Klein A.S."/>
            <person name="Badis Y."/>
            <person name="Brodie J."/>
            <person name="Cao Y."/>
            <person name="Collen J."/>
            <person name="Dittami S.M."/>
            <person name="Gachon C.M."/>
            <person name="Green B.R."/>
            <person name="Karpowicz S."/>
            <person name="Kim J.W."/>
            <person name="Kudahl U."/>
            <person name="Lin S."/>
            <person name="Michel G."/>
            <person name="Mittag M."/>
            <person name="Olson B.J."/>
            <person name="Pangilinan J."/>
            <person name="Peng Y."/>
            <person name="Qiu H."/>
            <person name="Shu S."/>
            <person name="Singer J.T."/>
            <person name="Smith A.G."/>
            <person name="Sprecher B.N."/>
            <person name="Wagner V."/>
            <person name="Wang W."/>
            <person name="Wang Z.-Y."/>
            <person name="Yan J."/>
            <person name="Yarish C."/>
            <person name="Zoeuner-Riek S."/>
            <person name="Zhuang Y."/>
            <person name="Zou Y."/>
            <person name="Lindquist E.A."/>
            <person name="Grimwood J."/>
            <person name="Barry K."/>
            <person name="Rokhsar D.S."/>
            <person name="Schmutz J."/>
            <person name="Stiller J.W."/>
            <person name="Grossman A.R."/>
            <person name="Prochnik S.E."/>
        </authorList>
    </citation>
    <scope>NUCLEOTIDE SEQUENCE [LARGE SCALE GENOMIC DNA]</scope>
    <source>
        <strain evidence="2">4086291</strain>
    </source>
</reference>
<proteinExistence type="predicted"/>
<accession>A0A1X6P6A4</accession>
<evidence type="ECO:0000313" key="2">
    <source>
        <dbReference type="EMBL" id="OSX76422.1"/>
    </source>
</evidence>
<dbReference type="Proteomes" id="UP000218209">
    <property type="component" value="Unassembled WGS sequence"/>
</dbReference>
<dbReference type="EMBL" id="KV918867">
    <property type="protein sequence ID" value="OSX76422.1"/>
    <property type="molecule type" value="Genomic_DNA"/>
</dbReference>